<gene>
    <name evidence="10" type="ORF">K444DRAFT_65554</name>
</gene>
<evidence type="ECO:0000256" key="5">
    <source>
        <dbReference type="ARBA" id="ARBA00022786"/>
    </source>
</evidence>
<evidence type="ECO:0000256" key="4">
    <source>
        <dbReference type="ARBA" id="ARBA00022670"/>
    </source>
</evidence>
<dbReference type="SUPFAM" id="SSF54001">
    <property type="entry name" value="Cysteine proteinases"/>
    <property type="match status" value="1"/>
</dbReference>
<accession>A0A2J6T0E6</accession>
<feature type="region of interest" description="Disordered" evidence="8">
    <location>
        <begin position="1"/>
        <end position="86"/>
    </location>
</feature>
<evidence type="ECO:0000256" key="3">
    <source>
        <dbReference type="ARBA" id="ARBA00012759"/>
    </source>
</evidence>
<feature type="compositionally biased region" description="Polar residues" evidence="8">
    <location>
        <begin position="64"/>
        <end position="73"/>
    </location>
</feature>
<dbReference type="InterPro" id="IPR001394">
    <property type="entry name" value="Peptidase_C19_UCH"/>
</dbReference>
<dbReference type="PROSITE" id="PS00973">
    <property type="entry name" value="USP_2"/>
    <property type="match status" value="1"/>
</dbReference>
<dbReference type="GeneID" id="36594094"/>
<evidence type="ECO:0000256" key="8">
    <source>
        <dbReference type="SAM" id="MobiDB-lite"/>
    </source>
</evidence>
<evidence type="ECO:0000313" key="10">
    <source>
        <dbReference type="EMBL" id="PMD56484.1"/>
    </source>
</evidence>
<keyword evidence="5" id="KW-0833">Ubl conjugation pathway</keyword>
<dbReference type="PANTHER" id="PTHR24006:SF758">
    <property type="entry name" value="UBIQUITIN CARBOXYL-TERMINAL HYDROLASE 36"/>
    <property type="match status" value="1"/>
</dbReference>
<name>A0A2J6T0E6_9HELO</name>
<dbReference type="GO" id="GO:0005829">
    <property type="term" value="C:cytosol"/>
    <property type="evidence" value="ECO:0007669"/>
    <property type="project" value="TreeGrafter"/>
</dbReference>
<dbReference type="AlphaFoldDB" id="A0A2J6T0E6"/>
<feature type="compositionally biased region" description="Polar residues" evidence="8">
    <location>
        <begin position="7"/>
        <end position="24"/>
    </location>
</feature>
<comment type="catalytic activity">
    <reaction evidence="1">
        <text>Thiol-dependent hydrolysis of ester, thioester, amide, peptide and isopeptide bonds formed by the C-terminal Gly of ubiquitin (a 76-residue protein attached to proteins as an intracellular targeting signal).</text>
        <dbReference type="EC" id="3.4.19.12"/>
    </reaction>
</comment>
<keyword evidence="4" id="KW-0645">Protease</keyword>
<proteinExistence type="inferred from homology"/>
<dbReference type="InterPro" id="IPR018200">
    <property type="entry name" value="USP_CS"/>
</dbReference>
<feature type="domain" description="USP" evidence="9">
    <location>
        <begin position="179"/>
        <end position="478"/>
    </location>
</feature>
<dbReference type="PANTHER" id="PTHR24006">
    <property type="entry name" value="UBIQUITIN CARBOXYL-TERMINAL HYDROLASE"/>
    <property type="match status" value="1"/>
</dbReference>
<evidence type="ECO:0000259" key="9">
    <source>
        <dbReference type="PROSITE" id="PS50235"/>
    </source>
</evidence>
<dbReference type="PROSITE" id="PS50235">
    <property type="entry name" value="USP_3"/>
    <property type="match status" value="1"/>
</dbReference>
<evidence type="ECO:0000256" key="6">
    <source>
        <dbReference type="ARBA" id="ARBA00022801"/>
    </source>
</evidence>
<reference evidence="10 11" key="1">
    <citation type="submission" date="2016-04" db="EMBL/GenBank/DDBJ databases">
        <title>A degradative enzymes factory behind the ericoid mycorrhizal symbiosis.</title>
        <authorList>
            <consortium name="DOE Joint Genome Institute"/>
            <person name="Martino E."/>
            <person name="Morin E."/>
            <person name="Grelet G."/>
            <person name="Kuo A."/>
            <person name="Kohler A."/>
            <person name="Daghino S."/>
            <person name="Barry K."/>
            <person name="Choi C."/>
            <person name="Cichocki N."/>
            <person name="Clum A."/>
            <person name="Copeland A."/>
            <person name="Hainaut M."/>
            <person name="Haridas S."/>
            <person name="Labutti K."/>
            <person name="Lindquist E."/>
            <person name="Lipzen A."/>
            <person name="Khouja H.-R."/>
            <person name="Murat C."/>
            <person name="Ohm R."/>
            <person name="Olson A."/>
            <person name="Spatafora J."/>
            <person name="Veneault-Fourrey C."/>
            <person name="Henrissat B."/>
            <person name="Grigoriev I."/>
            <person name="Martin F."/>
            <person name="Perotto S."/>
        </authorList>
    </citation>
    <scope>NUCLEOTIDE SEQUENCE [LARGE SCALE GENOMIC DNA]</scope>
    <source>
        <strain evidence="10 11">E</strain>
    </source>
</reference>
<comment type="similarity">
    <text evidence="2">Belongs to the peptidase C19 family.</text>
</comment>
<dbReference type="CDD" id="cd02257">
    <property type="entry name" value="Peptidase_C19"/>
    <property type="match status" value="1"/>
</dbReference>
<dbReference type="EC" id="3.4.19.12" evidence="3"/>
<dbReference type="Pfam" id="PF00443">
    <property type="entry name" value="UCH"/>
    <property type="match status" value="1"/>
</dbReference>
<dbReference type="OrthoDB" id="289038at2759"/>
<dbReference type="EMBL" id="KZ613848">
    <property type="protein sequence ID" value="PMD56484.1"/>
    <property type="molecule type" value="Genomic_DNA"/>
</dbReference>
<dbReference type="GO" id="GO:0005634">
    <property type="term" value="C:nucleus"/>
    <property type="evidence" value="ECO:0007669"/>
    <property type="project" value="TreeGrafter"/>
</dbReference>
<dbReference type="Proteomes" id="UP000235371">
    <property type="component" value="Unassembled WGS sequence"/>
</dbReference>
<dbReference type="RefSeq" id="XP_024733388.1">
    <property type="nucleotide sequence ID" value="XM_024886017.1"/>
</dbReference>
<keyword evidence="7" id="KW-0788">Thiol protease</keyword>
<sequence length="480" mass="54224">MARTYLKHQSPQGFGKFSPSSSSDKAYARFQSKAHNTILKNPHRKSERPQPRNLPLPLRIKQIKMSTSASPSTKRTRPITDVGNHPIKHRRVSSAPVIGSFIRERPARCSSEPPTGLEGCGILEDVSSKCNPTPITKADKDHYLRRAKNFSHNWTNRRKRHLAKKVRSDWSGMPSSAQQGMKNLTGVLCYRHSLFQAILHCPQVAHWLRTYHSEESCIVDKQASCAACQLRTVIQTYWSGKSAELTKALENVNKVFKTNGWSQSGQADPDEQLTWLIGQMREQLPQQIYAYLDAFINFSLDSSTSCTKCGHVCTNFGETEGVLSVELLPRINGDLSKYLNKYFSYSVEGYKCDECKETSDNRRSRLISHSPDVVILQMMRFDPMGRKDKHPVPFSSTLDLNAYRTSTNKTNSTYSLAAVVQHSGGTGGGHYRCVARGKDQNWNIFDDARVIRGKESVALDPGSKGKSWTPYLLFFQRERK</sequence>
<keyword evidence="6" id="KW-0378">Hydrolase</keyword>
<evidence type="ECO:0000256" key="2">
    <source>
        <dbReference type="ARBA" id="ARBA00009085"/>
    </source>
</evidence>
<evidence type="ECO:0000256" key="7">
    <source>
        <dbReference type="ARBA" id="ARBA00022807"/>
    </source>
</evidence>
<evidence type="ECO:0000313" key="11">
    <source>
        <dbReference type="Proteomes" id="UP000235371"/>
    </source>
</evidence>
<protein>
    <recommendedName>
        <fullName evidence="3">ubiquitinyl hydrolase 1</fullName>
        <ecNumber evidence="3">3.4.19.12</ecNumber>
    </recommendedName>
</protein>
<dbReference type="InterPro" id="IPR028889">
    <property type="entry name" value="USP"/>
</dbReference>
<keyword evidence="11" id="KW-1185">Reference proteome</keyword>
<dbReference type="InParanoid" id="A0A2J6T0E6"/>
<organism evidence="10 11">
    <name type="scientific">Hyaloscypha bicolor E</name>
    <dbReference type="NCBI Taxonomy" id="1095630"/>
    <lineage>
        <taxon>Eukaryota</taxon>
        <taxon>Fungi</taxon>
        <taxon>Dikarya</taxon>
        <taxon>Ascomycota</taxon>
        <taxon>Pezizomycotina</taxon>
        <taxon>Leotiomycetes</taxon>
        <taxon>Helotiales</taxon>
        <taxon>Hyaloscyphaceae</taxon>
        <taxon>Hyaloscypha</taxon>
        <taxon>Hyaloscypha bicolor</taxon>
    </lineage>
</organism>
<dbReference type="Gene3D" id="3.90.70.10">
    <property type="entry name" value="Cysteine proteinases"/>
    <property type="match status" value="1"/>
</dbReference>
<dbReference type="GO" id="GO:0004843">
    <property type="term" value="F:cysteine-type deubiquitinase activity"/>
    <property type="evidence" value="ECO:0007669"/>
    <property type="project" value="UniProtKB-EC"/>
</dbReference>
<dbReference type="STRING" id="1095630.A0A2J6T0E6"/>
<dbReference type="GO" id="GO:0016579">
    <property type="term" value="P:protein deubiquitination"/>
    <property type="evidence" value="ECO:0007669"/>
    <property type="project" value="InterPro"/>
</dbReference>
<dbReference type="InterPro" id="IPR038765">
    <property type="entry name" value="Papain-like_cys_pep_sf"/>
</dbReference>
<dbReference type="InterPro" id="IPR050164">
    <property type="entry name" value="Peptidase_C19"/>
</dbReference>
<evidence type="ECO:0000256" key="1">
    <source>
        <dbReference type="ARBA" id="ARBA00000707"/>
    </source>
</evidence>
<dbReference type="GO" id="GO:0006508">
    <property type="term" value="P:proteolysis"/>
    <property type="evidence" value="ECO:0007669"/>
    <property type="project" value="UniProtKB-KW"/>
</dbReference>